<keyword evidence="3" id="KW-1185">Reference proteome</keyword>
<dbReference type="Pfam" id="PF04149">
    <property type="entry name" value="DUF397"/>
    <property type="match status" value="1"/>
</dbReference>
<organism evidence="2 3">
    <name type="scientific">Streptomyces salinarius</name>
    <dbReference type="NCBI Taxonomy" id="2762598"/>
    <lineage>
        <taxon>Bacteria</taxon>
        <taxon>Bacillati</taxon>
        <taxon>Actinomycetota</taxon>
        <taxon>Actinomycetes</taxon>
        <taxon>Kitasatosporales</taxon>
        <taxon>Streptomycetaceae</taxon>
        <taxon>Streptomyces</taxon>
    </lineage>
</organism>
<proteinExistence type="predicted"/>
<evidence type="ECO:0000313" key="3">
    <source>
        <dbReference type="Proteomes" id="UP001614264"/>
    </source>
</evidence>
<feature type="domain" description="DUF397" evidence="1">
    <location>
        <begin position="15"/>
        <end position="67"/>
    </location>
</feature>
<dbReference type="InterPro" id="IPR007278">
    <property type="entry name" value="DUF397"/>
</dbReference>
<accession>A0ABW8BHS1</accession>
<reference evidence="2 3" key="1">
    <citation type="submission" date="2024-07" db="EMBL/GenBank/DDBJ databases">
        <title>Whole genome sequencing of Prodigiosin pigment-producing Streptomyces salinarius isolated from rhizosphere soil of Arachis hypogaea.</title>
        <authorList>
            <person name="Vidhya A."/>
            <person name="Ramya S."/>
        </authorList>
    </citation>
    <scope>NUCLEOTIDE SEQUENCE [LARGE SCALE GENOMIC DNA]</scope>
    <source>
        <strain evidence="2 3">VRMG2420</strain>
    </source>
</reference>
<dbReference type="EMBL" id="JBITPR010000051">
    <property type="protein sequence ID" value="MFI7874594.1"/>
    <property type="molecule type" value="Genomic_DNA"/>
</dbReference>
<evidence type="ECO:0000313" key="2">
    <source>
        <dbReference type="EMBL" id="MFI7874594.1"/>
    </source>
</evidence>
<dbReference type="Proteomes" id="UP001614264">
    <property type="component" value="Unassembled WGS sequence"/>
</dbReference>
<evidence type="ECO:0000259" key="1">
    <source>
        <dbReference type="Pfam" id="PF04149"/>
    </source>
</evidence>
<name>A0ABW8BHS1_9ACTN</name>
<protein>
    <submittedName>
        <fullName evidence="2">DUF397 domain-containing protein</fullName>
    </submittedName>
</protein>
<dbReference type="RefSeq" id="WP_399594448.1">
    <property type="nucleotide sequence ID" value="NZ_JBITPR010000051.1"/>
</dbReference>
<gene>
    <name evidence="2" type="ORF">AB4829_28875</name>
</gene>
<comment type="caution">
    <text evidence="2">The sequence shown here is derived from an EMBL/GenBank/DDBJ whole genome shotgun (WGS) entry which is preliminary data.</text>
</comment>
<sequence length="70" mass="7405">MNTDLDARGGRGRALKWVRSSYSNGAGGECVECAAEGDRILVRDTKTGGALMTSVDVAAWRAFTRAVSRG</sequence>